<dbReference type="EMBL" id="WSEL01000009">
    <property type="protein sequence ID" value="MVQ32235.1"/>
    <property type="molecule type" value="Genomic_DNA"/>
</dbReference>
<proteinExistence type="inferred from homology"/>
<dbReference type="GO" id="GO:0003677">
    <property type="term" value="F:DNA binding"/>
    <property type="evidence" value="ECO:0007669"/>
    <property type="project" value="UniProtKB-KW"/>
</dbReference>
<dbReference type="GO" id="GO:0032993">
    <property type="term" value="C:protein-DNA complex"/>
    <property type="evidence" value="ECO:0007669"/>
    <property type="project" value="TreeGrafter"/>
</dbReference>
<feature type="domain" description="HTH lysR-type" evidence="5">
    <location>
        <begin position="1"/>
        <end position="58"/>
    </location>
</feature>
<dbReference type="AlphaFoldDB" id="A0A6N8J058"/>
<protein>
    <submittedName>
        <fullName evidence="6">LysR family transcriptional regulator</fullName>
    </submittedName>
</protein>
<evidence type="ECO:0000259" key="5">
    <source>
        <dbReference type="PROSITE" id="PS50931"/>
    </source>
</evidence>
<dbReference type="PANTHER" id="PTHR30346:SF0">
    <property type="entry name" value="HCA OPERON TRANSCRIPTIONAL ACTIVATOR HCAR"/>
    <property type="match status" value="1"/>
</dbReference>
<organism evidence="6 7">
    <name type="scientific">Ramlibacter pinisoli</name>
    <dbReference type="NCBI Taxonomy" id="2682844"/>
    <lineage>
        <taxon>Bacteria</taxon>
        <taxon>Pseudomonadati</taxon>
        <taxon>Pseudomonadota</taxon>
        <taxon>Betaproteobacteria</taxon>
        <taxon>Burkholderiales</taxon>
        <taxon>Comamonadaceae</taxon>
        <taxon>Ramlibacter</taxon>
    </lineage>
</organism>
<name>A0A6N8J058_9BURK</name>
<dbReference type="CDD" id="cd08414">
    <property type="entry name" value="PBP2_LTTR_aromatics_like"/>
    <property type="match status" value="1"/>
</dbReference>
<dbReference type="InterPro" id="IPR005119">
    <property type="entry name" value="LysR_subst-bd"/>
</dbReference>
<dbReference type="Pfam" id="PF00126">
    <property type="entry name" value="HTH_1"/>
    <property type="match status" value="1"/>
</dbReference>
<dbReference type="PANTHER" id="PTHR30346">
    <property type="entry name" value="TRANSCRIPTIONAL DUAL REGULATOR HCAR-RELATED"/>
    <property type="match status" value="1"/>
</dbReference>
<comment type="caution">
    <text evidence="6">The sequence shown here is derived from an EMBL/GenBank/DDBJ whole genome shotgun (WGS) entry which is preliminary data.</text>
</comment>
<sequence>MNLQQMKQLVALAETLNFRRAAERLHMAQPPLSVSIRRLEDELGARLFARERRGIRLTPAGEAVLAHARQIAFHAEQLKRAAASASGGMSGRLRIAFVGSAAYSLFPRVLPVFRERFPGVELDLRESTTTQMLQQVERGDVDLALVRYPVVEATTVVLRPVESDVLAAALPAGSPLARKRTLRMRDLADEPFVTYSATAAMNLRVQVVAACQAAGFTPRIVQEAVQVQTVLSLVGSGLGVALVPSLSRMQAPAGVEFRRLTDGGERLETALAVATHAHNEPAVAARFRDVLAEVESQGARRQRKRVAQPA</sequence>
<dbReference type="PROSITE" id="PS50931">
    <property type="entry name" value="HTH_LYSR"/>
    <property type="match status" value="1"/>
</dbReference>
<comment type="similarity">
    <text evidence="1">Belongs to the LysR transcriptional regulatory family.</text>
</comment>
<evidence type="ECO:0000313" key="7">
    <source>
        <dbReference type="Proteomes" id="UP000469385"/>
    </source>
</evidence>
<dbReference type="SUPFAM" id="SSF46785">
    <property type="entry name" value="Winged helix' DNA-binding domain"/>
    <property type="match status" value="1"/>
</dbReference>
<reference evidence="6 7" key="1">
    <citation type="submission" date="2019-12" db="EMBL/GenBank/DDBJ databases">
        <authorList>
            <person name="Huq M.A."/>
        </authorList>
    </citation>
    <scope>NUCLEOTIDE SEQUENCE [LARGE SCALE GENOMIC DNA]</scope>
    <source>
        <strain evidence="6 7">MAH-25</strain>
    </source>
</reference>
<dbReference type="InterPro" id="IPR036388">
    <property type="entry name" value="WH-like_DNA-bd_sf"/>
</dbReference>
<dbReference type="Gene3D" id="1.10.10.10">
    <property type="entry name" value="Winged helix-like DNA-binding domain superfamily/Winged helix DNA-binding domain"/>
    <property type="match status" value="1"/>
</dbReference>
<keyword evidence="2" id="KW-0805">Transcription regulation</keyword>
<dbReference type="InterPro" id="IPR000847">
    <property type="entry name" value="LysR_HTH_N"/>
</dbReference>
<dbReference type="InterPro" id="IPR036390">
    <property type="entry name" value="WH_DNA-bd_sf"/>
</dbReference>
<evidence type="ECO:0000256" key="1">
    <source>
        <dbReference type="ARBA" id="ARBA00009437"/>
    </source>
</evidence>
<dbReference type="GO" id="GO:0003700">
    <property type="term" value="F:DNA-binding transcription factor activity"/>
    <property type="evidence" value="ECO:0007669"/>
    <property type="project" value="InterPro"/>
</dbReference>
<accession>A0A6N8J058</accession>
<dbReference type="FunFam" id="1.10.10.10:FF:000001">
    <property type="entry name" value="LysR family transcriptional regulator"/>
    <property type="match status" value="1"/>
</dbReference>
<dbReference type="Gene3D" id="3.40.190.10">
    <property type="entry name" value="Periplasmic binding protein-like II"/>
    <property type="match status" value="2"/>
</dbReference>
<keyword evidence="4" id="KW-0804">Transcription</keyword>
<evidence type="ECO:0000256" key="2">
    <source>
        <dbReference type="ARBA" id="ARBA00023015"/>
    </source>
</evidence>
<evidence type="ECO:0000256" key="4">
    <source>
        <dbReference type="ARBA" id="ARBA00023163"/>
    </source>
</evidence>
<keyword evidence="7" id="KW-1185">Reference proteome</keyword>
<gene>
    <name evidence="6" type="ORF">GON04_22460</name>
</gene>
<evidence type="ECO:0000313" key="6">
    <source>
        <dbReference type="EMBL" id="MVQ32235.1"/>
    </source>
</evidence>
<dbReference type="RefSeq" id="WP_157400211.1">
    <property type="nucleotide sequence ID" value="NZ_WSEL01000009.1"/>
</dbReference>
<dbReference type="Proteomes" id="UP000469385">
    <property type="component" value="Unassembled WGS sequence"/>
</dbReference>
<dbReference type="Pfam" id="PF03466">
    <property type="entry name" value="LysR_substrate"/>
    <property type="match status" value="1"/>
</dbReference>
<dbReference type="PRINTS" id="PR00039">
    <property type="entry name" value="HTHLYSR"/>
</dbReference>
<evidence type="ECO:0000256" key="3">
    <source>
        <dbReference type="ARBA" id="ARBA00023125"/>
    </source>
</evidence>
<dbReference type="SUPFAM" id="SSF53850">
    <property type="entry name" value="Periplasmic binding protein-like II"/>
    <property type="match status" value="1"/>
</dbReference>
<keyword evidence="3" id="KW-0238">DNA-binding</keyword>